<dbReference type="SUPFAM" id="SSF52540">
    <property type="entry name" value="P-loop containing nucleoside triphosphate hydrolases"/>
    <property type="match status" value="1"/>
</dbReference>
<evidence type="ECO:0000313" key="7">
    <source>
        <dbReference type="EMBL" id="VEN72665.1"/>
    </source>
</evidence>
<dbReference type="GO" id="GO:0009236">
    <property type="term" value="P:cobalamin biosynthetic process"/>
    <property type="evidence" value="ECO:0007669"/>
    <property type="project" value="UniProtKB-UniRule"/>
</dbReference>
<dbReference type="InterPro" id="IPR047045">
    <property type="entry name" value="CobQ_N"/>
</dbReference>
<dbReference type="UniPathway" id="UPA00148"/>
<dbReference type="NCBIfam" id="NF001989">
    <property type="entry name" value="PRK00784.1"/>
    <property type="match status" value="1"/>
</dbReference>
<feature type="active site" evidence="4">
    <location>
        <position position="437"/>
    </location>
</feature>
<dbReference type="EMBL" id="CAACVI010000001">
    <property type="protein sequence ID" value="VEN72665.1"/>
    <property type="molecule type" value="Genomic_DNA"/>
</dbReference>
<reference evidence="7" key="1">
    <citation type="submission" date="2019-01" db="EMBL/GenBank/DDBJ databases">
        <authorList>
            <consortium name="Genoscope - CEA"/>
            <person name="William W."/>
        </authorList>
    </citation>
    <scope>NUCLEOTIDE SEQUENCE</scope>
    <source>
        <strain evidence="7">CR-1</strain>
    </source>
</reference>
<dbReference type="NCBIfam" id="TIGR00313">
    <property type="entry name" value="cobQ"/>
    <property type="match status" value="1"/>
</dbReference>
<dbReference type="AlphaFoldDB" id="A0A484HDS6"/>
<dbReference type="InterPro" id="IPR004459">
    <property type="entry name" value="CobQ_synth"/>
</dbReference>
<evidence type="ECO:0000256" key="3">
    <source>
        <dbReference type="ARBA" id="ARBA00022962"/>
    </source>
</evidence>
<dbReference type="SUPFAM" id="SSF52317">
    <property type="entry name" value="Class I glutamine amidotransferase-like"/>
    <property type="match status" value="1"/>
</dbReference>
<feature type="active site" description="Nucleophile" evidence="4">
    <location>
        <position position="338"/>
    </location>
</feature>
<comment type="similarity">
    <text evidence="4">Belongs to the CobB/CobQ family. CobQ subfamily.</text>
</comment>
<comment type="pathway">
    <text evidence="1 4">Cofactor biosynthesis; adenosylcobalamin biosynthesis.</text>
</comment>
<dbReference type="InterPro" id="IPR011698">
    <property type="entry name" value="GATase_3"/>
</dbReference>
<dbReference type="PANTHER" id="PTHR21343">
    <property type="entry name" value="DETHIOBIOTIN SYNTHETASE"/>
    <property type="match status" value="1"/>
</dbReference>
<dbReference type="CDD" id="cd05389">
    <property type="entry name" value="CobQ_N"/>
    <property type="match status" value="1"/>
</dbReference>
<dbReference type="InterPro" id="IPR002586">
    <property type="entry name" value="CobQ/CobB/MinD/ParA_Nub-bd_dom"/>
</dbReference>
<accession>A0A484HDS6</accession>
<dbReference type="Pfam" id="PF07685">
    <property type="entry name" value="GATase_3"/>
    <property type="match status" value="1"/>
</dbReference>
<dbReference type="HAMAP" id="MF_00028">
    <property type="entry name" value="CobQ"/>
    <property type="match status" value="1"/>
</dbReference>
<organism evidence="7">
    <name type="scientific">uncultured Desulfobacteraceae bacterium</name>
    <dbReference type="NCBI Taxonomy" id="218296"/>
    <lineage>
        <taxon>Bacteria</taxon>
        <taxon>Pseudomonadati</taxon>
        <taxon>Thermodesulfobacteriota</taxon>
        <taxon>Desulfobacteria</taxon>
        <taxon>Desulfobacterales</taxon>
        <taxon>Desulfobacteraceae</taxon>
        <taxon>environmental samples</taxon>
    </lineage>
</organism>
<dbReference type="GO" id="GO:0003824">
    <property type="term" value="F:catalytic activity"/>
    <property type="evidence" value="ECO:0007669"/>
    <property type="project" value="InterPro"/>
</dbReference>
<comment type="function">
    <text evidence="4">Catalyzes amidations at positions B, D, E, and G on adenosylcobyrinic A,C-diamide. NH(2) groups are provided by glutamine, and one molecule of ATP is hydrogenolyzed for each amidation.</text>
</comment>
<name>A0A484HDS6_9BACT</name>
<keyword evidence="3 4" id="KW-0315">Glutamine amidotransferase</keyword>
<evidence type="ECO:0000256" key="1">
    <source>
        <dbReference type="ARBA" id="ARBA00004953"/>
    </source>
</evidence>
<dbReference type="InterPro" id="IPR033949">
    <property type="entry name" value="CobQ_GATase1"/>
</dbReference>
<dbReference type="Gene3D" id="3.40.50.880">
    <property type="match status" value="1"/>
</dbReference>
<sequence length="501" mass="54513">MTRPSSFCVSVLGTGSDVGKSVIATALCRIFRNRGFSTAPFKAQNMSNNSGVTLEGLEMGRAQIVQAEAAGVPAHVDMNPVLLKPSADSRSQAVVLGKAVREMSAADFYSQKKRFFDTAARSLDRLRDKHDIIVMEGAGSCAEVNLMESDIVNLSMARHARAPVILTADIHRGGVFAQIVGTLQCLGPDDRDRIAGFIVNRFRGDARLFDGGLKWIEEKTGKPVLGVLPWLDDVVIDPEDSVAVENPPAPDMANLSSPAAAVIRLPRISNFTDFTPLSHLPGLALFFLEKPQKLDPFHAVILPGSKNARRDLEWLKSTGWEAEIKRHAAAGGHILGICGGYQMLGRRLRDPGGADGSPGESAGLGLLPVETEMKRPKITTRVRFSWEGVPGFGYEIHMGRTVRLQGKGVFETIGEDGVGREEGCADASGRIMGVYIHGLFDNPKIIEKWARKTGMGDVGAPDKGGLEWRDGQYERLARRFEAHVDVDAIMEWIPEAIRRGR</sequence>
<protein>
    <recommendedName>
        <fullName evidence="4">Cobyric acid synthase</fullName>
    </recommendedName>
</protein>
<dbReference type="InterPro" id="IPR029062">
    <property type="entry name" value="Class_I_gatase-like"/>
</dbReference>
<feature type="domain" description="CobQ/CobB/MinD/ParA nucleotide binding" evidence="5">
    <location>
        <begin position="10"/>
        <end position="239"/>
    </location>
</feature>
<gene>
    <name evidence="4 7" type="primary">cobQ</name>
    <name evidence="7" type="ORF">EPICR_10164</name>
</gene>
<evidence type="ECO:0000256" key="4">
    <source>
        <dbReference type="HAMAP-Rule" id="MF_00028"/>
    </source>
</evidence>
<keyword evidence="2 4" id="KW-0169">Cobalamin biosynthesis</keyword>
<dbReference type="PANTHER" id="PTHR21343:SF1">
    <property type="entry name" value="COBYRIC ACID SYNTHASE"/>
    <property type="match status" value="1"/>
</dbReference>
<dbReference type="CDD" id="cd01750">
    <property type="entry name" value="GATase1_CobQ"/>
    <property type="match status" value="1"/>
</dbReference>
<dbReference type="GO" id="GO:0015420">
    <property type="term" value="F:ABC-type vitamin B12 transporter activity"/>
    <property type="evidence" value="ECO:0007669"/>
    <property type="project" value="UniProtKB-UniRule"/>
</dbReference>
<feature type="domain" description="CobB/CobQ-like glutamine amidotransferase" evidence="6">
    <location>
        <begin position="261"/>
        <end position="443"/>
    </location>
</feature>
<dbReference type="Gene3D" id="3.40.50.300">
    <property type="entry name" value="P-loop containing nucleotide triphosphate hydrolases"/>
    <property type="match status" value="1"/>
</dbReference>
<dbReference type="Pfam" id="PF01656">
    <property type="entry name" value="CbiA"/>
    <property type="match status" value="1"/>
</dbReference>
<dbReference type="PROSITE" id="PS51274">
    <property type="entry name" value="GATASE_COBBQ"/>
    <property type="match status" value="1"/>
</dbReference>
<dbReference type="InterPro" id="IPR027417">
    <property type="entry name" value="P-loop_NTPase"/>
</dbReference>
<evidence type="ECO:0000259" key="6">
    <source>
        <dbReference type="Pfam" id="PF07685"/>
    </source>
</evidence>
<proteinExistence type="inferred from homology"/>
<evidence type="ECO:0000256" key="2">
    <source>
        <dbReference type="ARBA" id="ARBA00022573"/>
    </source>
</evidence>
<evidence type="ECO:0000259" key="5">
    <source>
        <dbReference type="Pfam" id="PF01656"/>
    </source>
</evidence>